<dbReference type="Pfam" id="PF04082">
    <property type="entry name" value="Fungal_trans"/>
    <property type="match status" value="1"/>
</dbReference>
<organism evidence="7 8">
    <name type="scientific">Microdochium bolleyi</name>
    <dbReference type="NCBI Taxonomy" id="196109"/>
    <lineage>
        <taxon>Eukaryota</taxon>
        <taxon>Fungi</taxon>
        <taxon>Dikarya</taxon>
        <taxon>Ascomycota</taxon>
        <taxon>Pezizomycotina</taxon>
        <taxon>Sordariomycetes</taxon>
        <taxon>Xylariomycetidae</taxon>
        <taxon>Xylariales</taxon>
        <taxon>Microdochiaceae</taxon>
        <taxon>Microdochium</taxon>
    </lineage>
</organism>
<evidence type="ECO:0000256" key="3">
    <source>
        <dbReference type="ARBA" id="ARBA00023163"/>
    </source>
</evidence>
<proteinExistence type="predicted"/>
<protein>
    <recommendedName>
        <fullName evidence="6">Zn(2)-C6 fungal-type domain-containing protein</fullName>
    </recommendedName>
</protein>
<dbReference type="PROSITE" id="PS00463">
    <property type="entry name" value="ZN2_CY6_FUNGAL_1"/>
    <property type="match status" value="1"/>
</dbReference>
<dbReference type="PROSITE" id="PS50048">
    <property type="entry name" value="ZN2_CY6_FUNGAL_2"/>
    <property type="match status" value="1"/>
</dbReference>
<dbReference type="SMART" id="SM00066">
    <property type="entry name" value="GAL4"/>
    <property type="match status" value="1"/>
</dbReference>
<gene>
    <name evidence="7" type="ORF">Micbo1qcDRAFT_154534</name>
</gene>
<dbReference type="GO" id="GO:0000981">
    <property type="term" value="F:DNA-binding transcription factor activity, RNA polymerase II-specific"/>
    <property type="evidence" value="ECO:0007669"/>
    <property type="project" value="InterPro"/>
</dbReference>
<dbReference type="GO" id="GO:0000435">
    <property type="term" value="P:positive regulation of transcription from RNA polymerase II promoter by galactose"/>
    <property type="evidence" value="ECO:0007669"/>
    <property type="project" value="TreeGrafter"/>
</dbReference>
<dbReference type="SUPFAM" id="SSF57701">
    <property type="entry name" value="Zn2/Cys6 DNA-binding domain"/>
    <property type="match status" value="1"/>
</dbReference>
<dbReference type="STRING" id="196109.A0A136IJ86"/>
<dbReference type="GO" id="GO:0008270">
    <property type="term" value="F:zinc ion binding"/>
    <property type="evidence" value="ECO:0007669"/>
    <property type="project" value="InterPro"/>
</dbReference>
<dbReference type="CDD" id="cd00067">
    <property type="entry name" value="GAL4"/>
    <property type="match status" value="1"/>
</dbReference>
<dbReference type="Proteomes" id="UP000070501">
    <property type="component" value="Unassembled WGS sequence"/>
</dbReference>
<reference evidence="8" key="1">
    <citation type="submission" date="2016-02" db="EMBL/GenBank/DDBJ databases">
        <title>Draft genome sequence of Microdochium bolleyi, a fungal endophyte of beachgrass.</title>
        <authorList>
            <consortium name="DOE Joint Genome Institute"/>
            <person name="David A.S."/>
            <person name="May G."/>
            <person name="Haridas S."/>
            <person name="Lim J."/>
            <person name="Wang M."/>
            <person name="Labutti K."/>
            <person name="Lipzen A."/>
            <person name="Barry K."/>
            <person name="Grigoriev I.V."/>
        </authorList>
    </citation>
    <scope>NUCLEOTIDE SEQUENCE [LARGE SCALE GENOMIC DNA]</scope>
    <source>
        <strain evidence="8">J235TASD1</strain>
    </source>
</reference>
<evidence type="ECO:0000256" key="2">
    <source>
        <dbReference type="ARBA" id="ARBA00023015"/>
    </source>
</evidence>
<dbReference type="AlphaFoldDB" id="A0A136IJ86"/>
<dbReference type="SMART" id="SM00906">
    <property type="entry name" value="Fungal_trans"/>
    <property type="match status" value="1"/>
</dbReference>
<feature type="region of interest" description="Disordered" evidence="5">
    <location>
        <begin position="1"/>
        <end position="32"/>
    </location>
</feature>
<dbReference type="GO" id="GO:0005634">
    <property type="term" value="C:nucleus"/>
    <property type="evidence" value="ECO:0007669"/>
    <property type="project" value="TreeGrafter"/>
</dbReference>
<dbReference type="InterPro" id="IPR001138">
    <property type="entry name" value="Zn2Cys6_DnaBD"/>
</dbReference>
<evidence type="ECO:0000256" key="4">
    <source>
        <dbReference type="ARBA" id="ARBA00023242"/>
    </source>
</evidence>
<dbReference type="PANTHER" id="PTHR47424:SF5">
    <property type="entry name" value="ZN(II)2CYS6 TRANSCRIPTION FACTOR (EUROFUNG)"/>
    <property type="match status" value="1"/>
</dbReference>
<dbReference type="Gene3D" id="4.10.240.10">
    <property type="entry name" value="Zn(2)-C6 fungal-type DNA-binding domain"/>
    <property type="match status" value="1"/>
</dbReference>
<dbReference type="PANTHER" id="PTHR47424">
    <property type="entry name" value="REGULATORY PROTEIN GAL4"/>
    <property type="match status" value="1"/>
</dbReference>
<sequence>MADHSLSPSRARALPAASAPTRLDTGPTSRTKRRKYTAVACDECRRRKLKCLPGAVDGPCQRCAARGITDCSYLVTVPSLRRSNNKDESQGAVLALSKDVQLLKATLSSFMTVVGSGGAAEEPNQPRLESALSLQKQRNQQEGRPIQQQRAVLQEKQPGQERRSPTAGAQERRRSHGPQQEIEQRQHQLQNRTPEPAATSPFRPPDLRPSYSAPEEPRFLGPTRPAYSLQVGERALSRLGIPLYEVPPASGQQTPARSPTPQDVDQAKLFWERCDCAEFARLMNVFQEEIESVYPCIESKYLVDNATEIIELARLPDNEIQHAVEDCDGCVSVKDLQLAQLTIALALILQGHGTTPTSSKMIASVERSVLNILEPSRELKSLQLLSILSIYYFQADQDLLAWRTIGLAAREALVIGLHRKATLFESFRNQDQRDMAVKIFWTIYVLDRRWSYGTSLSFALVDRDIDPELPEPGEKCPYLQCMLGYGRLSTALWELLASSNSHSNTWIEMTTSDMDIKTQEWLDSIPSELRLRHPRLNLAGRPQPPVLQRLRALLYLRGNHFRILIYRHYLLGPNRIKSAPDHAWLAVEIAQDSIQVLVHLNDSSDIYRRQQAAFNYFLVSALAVLFLAVCNDPETFAAPCKKSLHSAIELLRYFSRHSGVSRRLWTTVRRIVPRLRGLEVQREEERLRRASLVVGQTPTNVPGGTEDPACVPGPVTSPPGYTIRAATTPLHSMDNNTDEGNHGNIFSTTASMGVLQPVSATDSCYAQTAQSMPTPDFSDFGSQLLGLYEMFEQGQVISTTQPQQMTMTTEGMDWWSDGLGGEAPNFLSAEQGVFTMNFNCLI</sequence>
<dbReference type="GO" id="GO:0000978">
    <property type="term" value="F:RNA polymerase II cis-regulatory region sequence-specific DNA binding"/>
    <property type="evidence" value="ECO:0007669"/>
    <property type="project" value="TreeGrafter"/>
</dbReference>
<feature type="compositionally biased region" description="Polar residues" evidence="5">
    <location>
        <begin position="132"/>
        <end position="151"/>
    </location>
</feature>
<keyword evidence="8" id="KW-1185">Reference proteome</keyword>
<feature type="domain" description="Zn(2)-C6 fungal-type" evidence="6">
    <location>
        <begin position="40"/>
        <end position="73"/>
    </location>
</feature>
<dbReference type="CDD" id="cd12148">
    <property type="entry name" value="fungal_TF_MHR"/>
    <property type="match status" value="1"/>
</dbReference>
<feature type="compositionally biased region" description="Low complexity" evidence="5">
    <location>
        <begin position="1"/>
        <end position="23"/>
    </location>
</feature>
<keyword evidence="4" id="KW-0539">Nucleus</keyword>
<dbReference type="InterPro" id="IPR036864">
    <property type="entry name" value="Zn2-C6_fun-type_DNA-bd_sf"/>
</dbReference>
<evidence type="ECO:0000259" key="6">
    <source>
        <dbReference type="PROSITE" id="PS50048"/>
    </source>
</evidence>
<evidence type="ECO:0000313" key="8">
    <source>
        <dbReference type="Proteomes" id="UP000070501"/>
    </source>
</evidence>
<evidence type="ECO:0000256" key="1">
    <source>
        <dbReference type="ARBA" id="ARBA00022723"/>
    </source>
</evidence>
<dbReference type="Pfam" id="PF00172">
    <property type="entry name" value="Zn_clus"/>
    <property type="match status" value="1"/>
</dbReference>
<feature type="region of interest" description="Disordered" evidence="5">
    <location>
        <begin position="117"/>
        <end position="224"/>
    </location>
</feature>
<evidence type="ECO:0000313" key="7">
    <source>
        <dbReference type="EMBL" id="KXJ85011.1"/>
    </source>
</evidence>
<keyword evidence="1" id="KW-0479">Metal-binding</keyword>
<dbReference type="InParanoid" id="A0A136IJ86"/>
<accession>A0A136IJ86</accession>
<name>A0A136IJ86_9PEZI</name>
<keyword evidence="2" id="KW-0805">Transcription regulation</keyword>
<keyword evidence="3" id="KW-0804">Transcription</keyword>
<dbReference type="InterPro" id="IPR051127">
    <property type="entry name" value="Fungal_SecMet_Regulators"/>
</dbReference>
<dbReference type="OrthoDB" id="39175at2759"/>
<evidence type="ECO:0000256" key="5">
    <source>
        <dbReference type="SAM" id="MobiDB-lite"/>
    </source>
</evidence>
<dbReference type="GO" id="GO:0006351">
    <property type="term" value="P:DNA-templated transcription"/>
    <property type="evidence" value="ECO:0007669"/>
    <property type="project" value="InterPro"/>
</dbReference>
<dbReference type="EMBL" id="KQ964303">
    <property type="protein sequence ID" value="KXJ85011.1"/>
    <property type="molecule type" value="Genomic_DNA"/>
</dbReference>
<dbReference type="InterPro" id="IPR007219">
    <property type="entry name" value="XnlR_reg_dom"/>
</dbReference>